<reference evidence="2" key="2">
    <citation type="submission" date="2020-11" db="EMBL/GenBank/DDBJ databases">
        <authorList>
            <consortium name="DOE Joint Genome Institute"/>
            <person name="Kuo A."/>
            <person name="Miyauchi S."/>
            <person name="Kiss E."/>
            <person name="Drula E."/>
            <person name="Kohler A."/>
            <person name="Sanchez-Garcia M."/>
            <person name="Andreopoulos B."/>
            <person name="Barry K.W."/>
            <person name="Bonito G."/>
            <person name="Buee M."/>
            <person name="Carver A."/>
            <person name="Chen C."/>
            <person name="Cichocki N."/>
            <person name="Clum A."/>
            <person name="Culley D."/>
            <person name="Crous P.W."/>
            <person name="Fauchery L."/>
            <person name="Girlanda M."/>
            <person name="Hayes R."/>
            <person name="Keri Z."/>
            <person name="Labutti K."/>
            <person name="Lipzen A."/>
            <person name="Lombard V."/>
            <person name="Magnuson J."/>
            <person name="Maillard F."/>
            <person name="Morin E."/>
            <person name="Murat C."/>
            <person name="Nolan M."/>
            <person name="Ohm R."/>
            <person name="Pangilinan J."/>
            <person name="Pereira M."/>
            <person name="Perotto S."/>
            <person name="Peter M."/>
            <person name="Riley R."/>
            <person name="Sitrit Y."/>
            <person name="Stielow B."/>
            <person name="Szollosi G."/>
            <person name="Zifcakova L."/>
            <person name="Stursova M."/>
            <person name="Spatafora J.W."/>
            <person name="Tedersoo L."/>
            <person name="Vaario L.-M."/>
            <person name="Yamada A."/>
            <person name="Yan M."/>
            <person name="Wang P."/>
            <person name="Xu J."/>
            <person name="Bruns T."/>
            <person name="Baldrian P."/>
            <person name="Vilgalys R."/>
            <person name="Henrissat B."/>
            <person name="Grigoriev I.V."/>
            <person name="Hibbett D."/>
            <person name="Nagy L.G."/>
            <person name="Martin F.M."/>
        </authorList>
    </citation>
    <scope>NUCLEOTIDE SEQUENCE</scope>
    <source>
        <strain evidence="2">UH-Tt-Lm1</strain>
    </source>
</reference>
<feature type="region of interest" description="Disordered" evidence="1">
    <location>
        <begin position="111"/>
        <end position="152"/>
    </location>
</feature>
<feature type="region of interest" description="Disordered" evidence="1">
    <location>
        <begin position="242"/>
        <end position="266"/>
    </location>
</feature>
<reference evidence="2" key="1">
    <citation type="journal article" date="2020" name="Nat. Commun.">
        <title>Large-scale genome sequencing of mycorrhizal fungi provides insights into the early evolution of symbiotic traits.</title>
        <authorList>
            <person name="Miyauchi S."/>
            <person name="Kiss E."/>
            <person name="Kuo A."/>
            <person name="Drula E."/>
            <person name="Kohler A."/>
            <person name="Sanchez-Garcia M."/>
            <person name="Morin E."/>
            <person name="Andreopoulos B."/>
            <person name="Barry K.W."/>
            <person name="Bonito G."/>
            <person name="Buee M."/>
            <person name="Carver A."/>
            <person name="Chen C."/>
            <person name="Cichocki N."/>
            <person name="Clum A."/>
            <person name="Culley D."/>
            <person name="Crous P.W."/>
            <person name="Fauchery L."/>
            <person name="Girlanda M."/>
            <person name="Hayes R.D."/>
            <person name="Keri Z."/>
            <person name="LaButti K."/>
            <person name="Lipzen A."/>
            <person name="Lombard V."/>
            <person name="Magnuson J."/>
            <person name="Maillard F."/>
            <person name="Murat C."/>
            <person name="Nolan M."/>
            <person name="Ohm R.A."/>
            <person name="Pangilinan J."/>
            <person name="Pereira M.F."/>
            <person name="Perotto S."/>
            <person name="Peter M."/>
            <person name="Pfister S."/>
            <person name="Riley R."/>
            <person name="Sitrit Y."/>
            <person name="Stielow J.B."/>
            <person name="Szollosi G."/>
            <person name="Zifcakova L."/>
            <person name="Stursova M."/>
            <person name="Spatafora J.W."/>
            <person name="Tedersoo L."/>
            <person name="Vaario L.M."/>
            <person name="Yamada A."/>
            <person name="Yan M."/>
            <person name="Wang P."/>
            <person name="Xu J."/>
            <person name="Bruns T."/>
            <person name="Baldrian P."/>
            <person name="Vilgalys R."/>
            <person name="Dunand C."/>
            <person name="Henrissat B."/>
            <person name="Grigoriev I.V."/>
            <person name="Hibbett D."/>
            <person name="Nagy L.G."/>
            <person name="Martin F.M."/>
        </authorList>
    </citation>
    <scope>NUCLEOTIDE SEQUENCE</scope>
    <source>
        <strain evidence="2">UH-Tt-Lm1</strain>
    </source>
</reference>
<protein>
    <submittedName>
        <fullName evidence="2">Uncharacterized protein</fullName>
    </submittedName>
</protein>
<proteinExistence type="predicted"/>
<dbReference type="Proteomes" id="UP000736335">
    <property type="component" value="Unassembled WGS sequence"/>
</dbReference>
<feature type="compositionally biased region" description="Basic and acidic residues" evidence="1">
    <location>
        <begin position="1"/>
        <end position="13"/>
    </location>
</feature>
<feature type="region of interest" description="Disordered" evidence="1">
    <location>
        <begin position="1"/>
        <end position="69"/>
    </location>
</feature>
<dbReference type="OrthoDB" id="3264780at2759"/>
<organism evidence="2 3">
    <name type="scientific">Thelephora terrestris</name>
    <dbReference type="NCBI Taxonomy" id="56493"/>
    <lineage>
        <taxon>Eukaryota</taxon>
        <taxon>Fungi</taxon>
        <taxon>Dikarya</taxon>
        <taxon>Basidiomycota</taxon>
        <taxon>Agaricomycotina</taxon>
        <taxon>Agaricomycetes</taxon>
        <taxon>Thelephorales</taxon>
        <taxon>Thelephoraceae</taxon>
        <taxon>Thelephora</taxon>
    </lineage>
</organism>
<feature type="compositionally biased region" description="Low complexity" evidence="1">
    <location>
        <begin position="421"/>
        <end position="436"/>
    </location>
</feature>
<evidence type="ECO:0000256" key="1">
    <source>
        <dbReference type="SAM" id="MobiDB-lite"/>
    </source>
</evidence>
<feature type="compositionally biased region" description="Low complexity" evidence="1">
    <location>
        <begin position="244"/>
        <end position="256"/>
    </location>
</feature>
<feature type="compositionally biased region" description="Polar residues" evidence="1">
    <location>
        <begin position="614"/>
        <end position="629"/>
    </location>
</feature>
<feature type="compositionally biased region" description="Polar residues" evidence="1">
    <location>
        <begin position="468"/>
        <end position="479"/>
    </location>
</feature>
<feature type="region of interest" description="Disordered" evidence="1">
    <location>
        <begin position="314"/>
        <end position="347"/>
    </location>
</feature>
<dbReference type="AlphaFoldDB" id="A0A9P6HP48"/>
<keyword evidence="3" id="KW-1185">Reference proteome</keyword>
<feature type="compositionally biased region" description="Low complexity" evidence="1">
    <location>
        <begin position="314"/>
        <end position="324"/>
    </location>
</feature>
<feature type="region of interest" description="Disordered" evidence="1">
    <location>
        <begin position="614"/>
        <end position="647"/>
    </location>
</feature>
<comment type="caution">
    <text evidence="2">The sequence shown here is derived from an EMBL/GenBank/DDBJ whole genome shotgun (WGS) entry which is preliminary data.</text>
</comment>
<dbReference type="EMBL" id="WIUZ02000001">
    <property type="protein sequence ID" value="KAF9792204.1"/>
    <property type="molecule type" value="Genomic_DNA"/>
</dbReference>
<evidence type="ECO:0000313" key="3">
    <source>
        <dbReference type="Proteomes" id="UP000736335"/>
    </source>
</evidence>
<feature type="compositionally biased region" description="Low complexity" evidence="1">
    <location>
        <begin position="491"/>
        <end position="502"/>
    </location>
</feature>
<name>A0A9P6HP48_9AGAM</name>
<evidence type="ECO:0000313" key="2">
    <source>
        <dbReference type="EMBL" id="KAF9792204.1"/>
    </source>
</evidence>
<feature type="region of interest" description="Disordered" evidence="1">
    <location>
        <begin position="406"/>
        <end position="520"/>
    </location>
</feature>
<sequence>MPSDGDHTPYDRDDLSDDESLFGSPPPSPITGKTSLALPSGRLDSEQNVGTLALPGSHDPSKLPVDSVVSLLDARHRPFQARSSRSSTPAYTAASRAASLAPTVMDYDAVTRPSLSQNSGTSNKRKRTKKSSNTTSAMAPGPSIELPPSDAPVPPNFLRNQQALLGIAGLVAKINPASLSTRRYNQGNDPQNPIVVEEGGTTFTRFGRPVAPTPAQLLATLSAQKDLFPVLDQLLGILRRGIDPPAQSTSSPSQPSSKRRKLSQVPAGAADWDVPFPFSPGEGPPNYKEEWTNERCERLVSDFIALLREGANKAAARAPTKRAASQPAPQLSTQSHPTSARRSLPPANVNCCSPSSKYVPLPLDAYLRPTAPYGYAAPTPTSTTTQSLESGLDTLTLMFGAVELPQSSHLPDSDPSGTSMDLLPPGIDLDPLLLSLMGTGPSQEGPNGAESPAPSSDEAPTPALSYSPYPSQSITSGPMTPNFDPSFAIYSPSPSGSVVSQQDRTGSVRHPKPQDGMELGMDDDFSRVFGIEADVSRVSSVANQPPHFCDPPSVELQTFPGLELLSQGSMMADQAVLLVDTPAPSTPLPSSTLTSGTSDIPSFFSSYQDSIPSFSNTDPPTFTTASLQRQRPVPKRPTLPTPPSKSKAAATLAVTKKRREDAIQQARELRRQLLVDIGKSKVQLWELTMEQGVLTRISRDERLTKSRVHLS</sequence>
<feature type="compositionally biased region" description="Polar residues" evidence="1">
    <location>
        <begin position="406"/>
        <end position="419"/>
    </location>
</feature>
<feature type="compositionally biased region" description="Polar residues" evidence="1">
    <location>
        <begin position="327"/>
        <end position="341"/>
    </location>
</feature>
<accession>A0A9P6HP48</accession>
<gene>
    <name evidence="2" type="ORF">BJ322DRAFT_20613</name>
</gene>